<name>A0ABP7G2Q8_9MICO</name>
<dbReference type="PANTHER" id="PTHR34351:SF1">
    <property type="entry name" value="SLR1927 PROTEIN"/>
    <property type="match status" value="1"/>
</dbReference>
<feature type="transmembrane region" description="Helical" evidence="1">
    <location>
        <begin position="46"/>
        <end position="65"/>
    </location>
</feature>
<evidence type="ECO:0000256" key="1">
    <source>
        <dbReference type="SAM" id="Phobius"/>
    </source>
</evidence>
<evidence type="ECO:0000313" key="3">
    <source>
        <dbReference type="EMBL" id="GAA3750568.1"/>
    </source>
</evidence>
<keyword evidence="1" id="KW-0812">Transmembrane</keyword>
<reference evidence="4" key="1">
    <citation type="journal article" date="2019" name="Int. J. Syst. Evol. Microbiol.">
        <title>The Global Catalogue of Microorganisms (GCM) 10K type strain sequencing project: providing services to taxonomists for standard genome sequencing and annotation.</title>
        <authorList>
            <consortium name="The Broad Institute Genomics Platform"/>
            <consortium name="The Broad Institute Genome Sequencing Center for Infectious Disease"/>
            <person name="Wu L."/>
            <person name="Ma J."/>
        </authorList>
    </citation>
    <scope>NUCLEOTIDE SEQUENCE [LARGE SCALE GENOMIC DNA]</scope>
    <source>
        <strain evidence="4">JCM 16949</strain>
    </source>
</reference>
<keyword evidence="4" id="KW-1185">Reference proteome</keyword>
<dbReference type="RefSeq" id="WP_344757665.1">
    <property type="nucleotide sequence ID" value="NZ_BAABAE010000005.1"/>
</dbReference>
<accession>A0ABP7G2Q8</accession>
<keyword evidence="1" id="KW-1133">Transmembrane helix</keyword>
<dbReference type="PANTHER" id="PTHR34351">
    <property type="entry name" value="SLR1927 PROTEIN-RELATED"/>
    <property type="match status" value="1"/>
</dbReference>
<feature type="transmembrane region" description="Helical" evidence="1">
    <location>
        <begin position="20"/>
        <end position="40"/>
    </location>
</feature>
<gene>
    <name evidence="3" type="ORF">GCM10022239_27260</name>
</gene>
<dbReference type="Pfam" id="PF01882">
    <property type="entry name" value="DUF58"/>
    <property type="match status" value="1"/>
</dbReference>
<dbReference type="EMBL" id="BAABAE010000005">
    <property type="protein sequence ID" value="GAA3750568.1"/>
    <property type="molecule type" value="Genomic_DNA"/>
</dbReference>
<organism evidence="3 4">
    <name type="scientific">Leifsonella bigeumensis</name>
    <dbReference type="NCBI Taxonomy" id="433643"/>
    <lineage>
        <taxon>Bacteria</taxon>
        <taxon>Bacillati</taxon>
        <taxon>Actinomycetota</taxon>
        <taxon>Actinomycetes</taxon>
        <taxon>Micrococcales</taxon>
        <taxon>Microbacteriaceae</taxon>
        <taxon>Leifsonella</taxon>
    </lineage>
</organism>
<proteinExistence type="predicted"/>
<evidence type="ECO:0000259" key="2">
    <source>
        <dbReference type="Pfam" id="PF01882"/>
    </source>
</evidence>
<protein>
    <submittedName>
        <fullName evidence="3">DUF58 domain-containing protein</fullName>
    </submittedName>
</protein>
<evidence type="ECO:0000313" key="4">
    <source>
        <dbReference type="Proteomes" id="UP001501004"/>
    </source>
</evidence>
<dbReference type="InterPro" id="IPR002881">
    <property type="entry name" value="DUF58"/>
</dbReference>
<feature type="domain" description="DUF58" evidence="2">
    <location>
        <begin position="213"/>
        <end position="256"/>
    </location>
</feature>
<dbReference type="Proteomes" id="UP001501004">
    <property type="component" value="Unassembled WGS sequence"/>
</dbReference>
<keyword evidence="1" id="KW-0472">Membrane</keyword>
<sequence length="427" mass="45899">MDTAVRFGRPVQRRGRVVTLTLRGGTVLAAGVLALVVAYIAGWPELLIIACFCGIPPLLALVFVVRMRPRLSVARFTTPAIVTAGTTGSARLRLGNTAGAKSSPAHWRDYLPWSPGATRRQGLPVMDAGASLSLQYAFTPPRRGIPELGPLVIEVADPFGFARGEFPVGDRQRVVVAPETVDLSQGAVDIASDSGSARLFQHRALAGEHDIMTRDYRPGDALRRVHWKASAHHGDLMVREDEKRSHAEALILVDTRRGSYRDVSRTPSTDRPESEHFEWALSMVASLRDHLVKGGLRVRVMETAVAQLADADHVDDFVESLARVRLSYQDGPALILAEPKADSVGSLFAVLDDPDGETLDALLEQRGSFDLAVAFLLGPPGPGRPRGGSPAGDPAERLERAGWTVHRVVDGEGVAAAWHALGGAADD</sequence>
<comment type="caution">
    <text evidence="3">The sequence shown here is derived from an EMBL/GenBank/DDBJ whole genome shotgun (WGS) entry which is preliminary data.</text>
</comment>